<dbReference type="Pfam" id="PF03567">
    <property type="entry name" value="Sulfotransfer_2"/>
    <property type="match status" value="1"/>
</dbReference>
<comment type="subcellular location">
    <subcellularLocation>
        <location evidence="1">Golgi apparatus membrane</location>
        <topology evidence="1">Single-pass type II membrane protein</topology>
    </subcellularLocation>
</comment>
<dbReference type="SUPFAM" id="SSF52540">
    <property type="entry name" value="P-loop containing nucleoside triphosphate hydrolases"/>
    <property type="match status" value="1"/>
</dbReference>
<evidence type="ECO:0000256" key="7">
    <source>
        <dbReference type="ARBA" id="ARBA00023180"/>
    </source>
</evidence>
<evidence type="ECO:0008006" key="10">
    <source>
        <dbReference type="Google" id="ProtNLM"/>
    </source>
</evidence>
<name>A0A396RKQ8_9SPHN</name>
<dbReference type="GO" id="GO:0016020">
    <property type="term" value="C:membrane"/>
    <property type="evidence" value="ECO:0007669"/>
    <property type="project" value="InterPro"/>
</dbReference>
<protein>
    <recommendedName>
        <fullName evidence="10">Sulfotransferase</fullName>
    </recommendedName>
</protein>
<sequence>MPSEAIRSSKLWVRMRALEEHVPPGIRGALLRTLAPARNPYEPVNDRLRMIFIHVPKTAGSSMTAALGGGRQRNIPLVRYAAYDRKRCADYFKFCFVRNPWDRLLSAYSYLRSRIGLGGSDASWVEANMADLRTFEQFVTAIGRDDAQARQLMSYMHFMPQHRWLTLEPHGEPYIDFVGRFERLDQDLAAVADRLGLSIQLEHRRKSAHRPYREEYDERMRGIVARLYSRDIELFGYDF</sequence>
<comment type="caution">
    <text evidence="8">The sequence shown here is derived from an EMBL/GenBank/DDBJ whole genome shotgun (WGS) entry which is preliminary data.</text>
</comment>
<gene>
    <name evidence="8" type="ORF">D1610_14805</name>
</gene>
<dbReference type="InterPro" id="IPR027417">
    <property type="entry name" value="P-loop_NTPase"/>
</dbReference>
<evidence type="ECO:0000313" key="9">
    <source>
        <dbReference type="Proteomes" id="UP000266693"/>
    </source>
</evidence>
<accession>A0A396RKQ8</accession>
<evidence type="ECO:0000256" key="4">
    <source>
        <dbReference type="ARBA" id="ARBA00022989"/>
    </source>
</evidence>
<evidence type="ECO:0000256" key="5">
    <source>
        <dbReference type="ARBA" id="ARBA00023034"/>
    </source>
</evidence>
<dbReference type="GO" id="GO:0016051">
    <property type="term" value="P:carbohydrate biosynthetic process"/>
    <property type="evidence" value="ECO:0007669"/>
    <property type="project" value="InterPro"/>
</dbReference>
<keyword evidence="7" id="KW-0325">Glycoprotein</keyword>
<reference evidence="8 9" key="1">
    <citation type="submission" date="2018-08" db="EMBL/GenBank/DDBJ databases">
        <title>The multiple taxonomic identification of Sphingomonas gilva.</title>
        <authorList>
            <person name="Zhu D."/>
            <person name="Zheng S."/>
        </authorList>
    </citation>
    <scope>NUCLEOTIDE SEQUENCE [LARGE SCALE GENOMIC DNA]</scope>
    <source>
        <strain evidence="8 9">ZDH117</strain>
    </source>
</reference>
<dbReference type="PANTHER" id="PTHR12137:SF54">
    <property type="entry name" value="CARBOHYDRATE SULFOTRANSFERASE"/>
    <property type="match status" value="1"/>
</dbReference>
<keyword evidence="2" id="KW-0808">Transferase</keyword>
<dbReference type="PANTHER" id="PTHR12137">
    <property type="entry name" value="CARBOHYDRATE SULFOTRANSFERASE"/>
    <property type="match status" value="1"/>
</dbReference>
<evidence type="ECO:0000256" key="3">
    <source>
        <dbReference type="ARBA" id="ARBA00022692"/>
    </source>
</evidence>
<dbReference type="Proteomes" id="UP000266693">
    <property type="component" value="Unassembled WGS sequence"/>
</dbReference>
<dbReference type="InterPro" id="IPR005331">
    <property type="entry name" value="Sulfotransferase"/>
</dbReference>
<dbReference type="InterPro" id="IPR018011">
    <property type="entry name" value="Carb_sulfotrans_8-10"/>
</dbReference>
<keyword evidence="9" id="KW-1185">Reference proteome</keyword>
<keyword evidence="5" id="KW-0333">Golgi apparatus</keyword>
<dbReference type="GO" id="GO:0008146">
    <property type="term" value="F:sulfotransferase activity"/>
    <property type="evidence" value="ECO:0007669"/>
    <property type="project" value="InterPro"/>
</dbReference>
<dbReference type="Gene3D" id="3.40.50.300">
    <property type="entry name" value="P-loop containing nucleotide triphosphate hydrolases"/>
    <property type="match status" value="1"/>
</dbReference>
<dbReference type="AlphaFoldDB" id="A0A396RKQ8"/>
<evidence type="ECO:0000256" key="2">
    <source>
        <dbReference type="ARBA" id="ARBA00022679"/>
    </source>
</evidence>
<proteinExistence type="predicted"/>
<dbReference type="EMBL" id="QWLV01000008">
    <property type="protein sequence ID" value="RHW16659.1"/>
    <property type="molecule type" value="Genomic_DNA"/>
</dbReference>
<keyword evidence="6" id="KW-0472">Membrane</keyword>
<evidence type="ECO:0000256" key="6">
    <source>
        <dbReference type="ARBA" id="ARBA00023136"/>
    </source>
</evidence>
<keyword evidence="4" id="KW-1133">Transmembrane helix</keyword>
<evidence type="ECO:0000256" key="1">
    <source>
        <dbReference type="ARBA" id="ARBA00004323"/>
    </source>
</evidence>
<evidence type="ECO:0000313" key="8">
    <source>
        <dbReference type="EMBL" id="RHW16659.1"/>
    </source>
</evidence>
<dbReference type="OrthoDB" id="288532at2"/>
<keyword evidence="3" id="KW-0812">Transmembrane</keyword>
<organism evidence="8 9">
    <name type="scientific">Sphingomonas gilva</name>
    <dbReference type="NCBI Taxonomy" id="2305907"/>
    <lineage>
        <taxon>Bacteria</taxon>
        <taxon>Pseudomonadati</taxon>
        <taxon>Pseudomonadota</taxon>
        <taxon>Alphaproteobacteria</taxon>
        <taxon>Sphingomonadales</taxon>
        <taxon>Sphingomonadaceae</taxon>
        <taxon>Sphingomonas</taxon>
    </lineage>
</organism>